<dbReference type="Gene3D" id="2.120.10.80">
    <property type="entry name" value="Kelch-type beta propeller"/>
    <property type="match status" value="1"/>
</dbReference>
<proteinExistence type="predicted"/>
<feature type="non-terminal residue" evidence="3">
    <location>
        <position position="64"/>
    </location>
</feature>
<evidence type="ECO:0000256" key="2">
    <source>
        <dbReference type="ARBA" id="ARBA00022737"/>
    </source>
</evidence>
<keyword evidence="4" id="KW-1185">Reference proteome</keyword>
<evidence type="ECO:0000313" key="4">
    <source>
        <dbReference type="Proteomes" id="UP000036987"/>
    </source>
</evidence>
<gene>
    <name evidence="3" type="ORF">ZOSMA_4979G00010</name>
</gene>
<dbReference type="InterPro" id="IPR015915">
    <property type="entry name" value="Kelch-typ_b-propeller"/>
</dbReference>
<feature type="non-terminal residue" evidence="3">
    <location>
        <position position="1"/>
    </location>
</feature>
<dbReference type="OrthoDB" id="10251809at2759"/>
<accession>A0A0K9NZ05</accession>
<dbReference type="SUPFAM" id="SSF117281">
    <property type="entry name" value="Kelch motif"/>
    <property type="match status" value="1"/>
</dbReference>
<dbReference type="PANTHER" id="PTHR46093:SF9">
    <property type="entry name" value="DCD DOMAIN-CONTAINING PROTEIN"/>
    <property type="match status" value="1"/>
</dbReference>
<reference evidence="4" key="1">
    <citation type="journal article" date="2016" name="Nature">
        <title>The genome of the seagrass Zostera marina reveals angiosperm adaptation to the sea.</title>
        <authorList>
            <person name="Olsen J.L."/>
            <person name="Rouze P."/>
            <person name="Verhelst B."/>
            <person name="Lin Y.-C."/>
            <person name="Bayer T."/>
            <person name="Collen J."/>
            <person name="Dattolo E."/>
            <person name="De Paoli E."/>
            <person name="Dittami S."/>
            <person name="Maumus F."/>
            <person name="Michel G."/>
            <person name="Kersting A."/>
            <person name="Lauritano C."/>
            <person name="Lohaus R."/>
            <person name="Toepel M."/>
            <person name="Tonon T."/>
            <person name="Vanneste K."/>
            <person name="Amirebrahimi M."/>
            <person name="Brakel J."/>
            <person name="Bostroem C."/>
            <person name="Chovatia M."/>
            <person name="Grimwood J."/>
            <person name="Jenkins J.W."/>
            <person name="Jueterbock A."/>
            <person name="Mraz A."/>
            <person name="Stam W.T."/>
            <person name="Tice H."/>
            <person name="Bornberg-Bauer E."/>
            <person name="Green P.J."/>
            <person name="Pearson G.A."/>
            <person name="Procaccini G."/>
            <person name="Duarte C.M."/>
            <person name="Schmutz J."/>
            <person name="Reusch T.B.H."/>
            <person name="Van de Peer Y."/>
        </authorList>
    </citation>
    <scope>NUCLEOTIDE SEQUENCE [LARGE SCALE GENOMIC DNA]</scope>
    <source>
        <strain evidence="4">cv. Finnish</strain>
    </source>
</reference>
<comment type="caution">
    <text evidence="3">The sequence shown here is derived from an EMBL/GenBank/DDBJ whole genome shotgun (WGS) entry which is preliminary data.</text>
</comment>
<dbReference type="AlphaFoldDB" id="A0A0K9NZ05"/>
<sequence>IISIIDSSATNTWSMPIIQGNGPGAREGHTTTLVGKRLFVFGGCGKSPENPEEIYYDDIYFLDT</sequence>
<dbReference type="EMBL" id="LFYR01001423">
    <property type="protein sequence ID" value="KMZ62056.1"/>
    <property type="molecule type" value="Genomic_DNA"/>
</dbReference>
<evidence type="ECO:0000256" key="1">
    <source>
        <dbReference type="ARBA" id="ARBA00022441"/>
    </source>
</evidence>
<dbReference type="Proteomes" id="UP000036987">
    <property type="component" value="Unassembled WGS sequence"/>
</dbReference>
<evidence type="ECO:0000313" key="3">
    <source>
        <dbReference type="EMBL" id="KMZ62056.1"/>
    </source>
</evidence>
<keyword evidence="1" id="KW-0880">Kelch repeat</keyword>
<organism evidence="3 4">
    <name type="scientific">Zostera marina</name>
    <name type="common">Eelgrass</name>
    <dbReference type="NCBI Taxonomy" id="29655"/>
    <lineage>
        <taxon>Eukaryota</taxon>
        <taxon>Viridiplantae</taxon>
        <taxon>Streptophyta</taxon>
        <taxon>Embryophyta</taxon>
        <taxon>Tracheophyta</taxon>
        <taxon>Spermatophyta</taxon>
        <taxon>Magnoliopsida</taxon>
        <taxon>Liliopsida</taxon>
        <taxon>Zosteraceae</taxon>
        <taxon>Zostera</taxon>
    </lineage>
</organism>
<dbReference type="PANTHER" id="PTHR46093">
    <property type="entry name" value="ACYL-COA-BINDING DOMAIN-CONTAINING PROTEIN 5"/>
    <property type="match status" value="1"/>
</dbReference>
<name>A0A0K9NZ05_ZOSMR</name>
<keyword evidence="2" id="KW-0677">Repeat</keyword>
<protein>
    <submittedName>
        <fullName evidence="3">Uncharacterized protein</fullName>
    </submittedName>
</protein>